<dbReference type="InterPro" id="IPR009057">
    <property type="entry name" value="Homeodomain-like_sf"/>
</dbReference>
<evidence type="ECO:0000259" key="4">
    <source>
        <dbReference type="PROSITE" id="PS50977"/>
    </source>
</evidence>
<proteinExistence type="predicted"/>
<dbReference type="InterPro" id="IPR050109">
    <property type="entry name" value="HTH-type_TetR-like_transc_reg"/>
</dbReference>
<feature type="compositionally biased region" description="Basic and acidic residues" evidence="3">
    <location>
        <begin position="11"/>
        <end position="22"/>
    </location>
</feature>
<sequence>MVRPSTPVRSPTDRRQPQRSDQRRTAILEALNEHLQKTGFDALNIAEVARQAGVGRSAFYFYFENKAAAVAALLEPMHEALLAANNILADLTRPPHERIRATLDAVLRTAEDHRYLFQAMLEARGTSGAVRDMWDAARESFVPTVSAVIIAERESGRAPDGVDPKVLASLLMEFNDRLLERLIIGGPLTRRQLLEGAEAMWMGAIYASEPEQTR</sequence>
<feature type="domain" description="HTH tetR-type" evidence="4">
    <location>
        <begin position="21"/>
        <end position="81"/>
    </location>
</feature>
<dbReference type="InterPro" id="IPR049397">
    <property type="entry name" value="EthR_C"/>
</dbReference>
<reference evidence="5 6" key="1">
    <citation type="journal article" date="2013" name="Genome Announc.">
        <title>Draft genome sequence of MKD8, a conjugal recipient Mycobacterium smegmatis strain.</title>
        <authorList>
            <person name="Gray T.A."/>
            <person name="Palumbo M.J."/>
            <person name="Derbyshire K.M."/>
        </authorList>
    </citation>
    <scope>NUCLEOTIDE SEQUENCE [LARGE SCALE GENOMIC DNA]</scope>
    <source>
        <strain evidence="5 6">MKD8</strain>
    </source>
</reference>
<dbReference type="EMBL" id="CP027541">
    <property type="protein sequence ID" value="AWT54831.1"/>
    <property type="molecule type" value="Genomic_DNA"/>
</dbReference>
<feature type="DNA-binding region" description="H-T-H motif" evidence="2">
    <location>
        <begin position="44"/>
        <end position="63"/>
    </location>
</feature>
<evidence type="ECO:0000313" key="6">
    <source>
        <dbReference type="Proteomes" id="UP000011200"/>
    </source>
</evidence>
<dbReference type="GO" id="GO:0003700">
    <property type="term" value="F:DNA-binding transcription factor activity"/>
    <property type="evidence" value="ECO:0007669"/>
    <property type="project" value="TreeGrafter"/>
</dbReference>
<dbReference type="InterPro" id="IPR036271">
    <property type="entry name" value="Tet_transcr_reg_TetR-rel_C_sf"/>
</dbReference>
<protein>
    <submittedName>
        <fullName evidence="5">Transcriptional regulator, TetR family protein</fullName>
    </submittedName>
</protein>
<dbReference type="Pfam" id="PF00440">
    <property type="entry name" value="TetR_N"/>
    <property type="match status" value="1"/>
</dbReference>
<dbReference type="Gene3D" id="1.10.10.60">
    <property type="entry name" value="Homeodomain-like"/>
    <property type="match status" value="1"/>
</dbReference>
<keyword evidence="1 2" id="KW-0238">DNA-binding</keyword>
<accession>A0A2U9PSS6</accession>
<organism evidence="5 6">
    <name type="scientific">Mycolicibacterium smegmatis (strain MKD8)</name>
    <name type="common">Mycobacterium smegmatis</name>
    <dbReference type="NCBI Taxonomy" id="1214915"/>
    <lineage>
        <taxon>Bacteria</taxon>
        <taxon>Bacillati</taxon>
        <taxon>Actinomycetota</taxon>
        <taxon>Actinomycetes</taxon>
        <taxon>Mycobacteriales</taxon>
        <taxon>Mycobacteriaceae</taxon>
        <taxon>Mycolicibacterium</taxon>
    </lineage>
</organism>
<evidence type="ECO:0000256" key="1">
    <source>
        <dbReference type="ARBA" id="ARBA00023125"/>
    </source>
</evidence>
<dbReference type="AlphaFoldDB" id="A0A2U9PSS6"/>
<dbReference type="RefSeq" id="WP_003895325.1">
    <property type="nucleotide sequence ID" value="NZ_CP027541.1"/>
</dbReference>
<evidence type="ECO:0000313" key="5">
    <source>
        <dbReference type="EMBL" id="AWT54831.1"/>
    </source>
</evidence>
<dbReference type="Proteomes" id="UP000011200">
    <property type="component" value="Chromosome"/>
</dbReference>
<gene>
    <name evidence="5" type="ORF">D806_038650</name>
</gene>
<dbReference type="Pfam" id="PF21313">
    <property type="entry name" value="EthR_C"/>
    <property type="match status" value="1"/>
</dbReference>
<dbReference type="SUPFAM" id="SSF48498">
    <property type="entry name" value="Tetracyclin repressor-like, C-terminal domain"/>
    <property type="match status" value="1"/>
</dbReference>
<reference evidence="6" key="2">
    <citation type="submission" date="2018-03" db="EMBL/GenBank/DDBJ databases">
        <authorList>
            <person name="Derbyshire K."/>
            <person name="Gray T.A."/>
            <person name="Champion M."/>
        </authorList>
    </citation>
    <scope>NUCLEOTIDE SEQUENCE [LARGE SCALE GENOMIC DNA]</scope>
    <source>
        <strain evidence="6">MKD8</strain>
    </source>
</reference>
<dbReference type="InterPro" id="IPR001647">
    <property type="entry name" value="HTH_TetR"/>
</dbReference>
<dbReference type="SUPFAM" id="SSF46689">
    <property type="entry name" value="Homeodomain-like"/>
    <property type="match status" value="1"/>
</dbReference>
<dbReference type="Gene3D" id="1.10.357.10">
    <property type="entry name" value="Tetracycline Repressor, domain 2"/>
    <property type="match status" value="1"/>
</dbReference>
<feature type="region of interest" description="Disordered" evidence="3">
    <location>
        <begin position="1"/>
        <end position="22"/>
    </location>
</feature>
<dbReference type="PROSITE" id="PS50977">
    <property type="entry name" value="HTH_TETR_2"/>
    <property type="match status" value="1"/>
</dbReference>
<dbReference type="PRINTS" id="PR00455">
    <property type="entry name" value="HTHTETR"/>
</dbReference>
<name>A0A2U9PSS6_MYCSE</name>
<evidence type="ECO:0000256" key="3">
    <source>
        <dbReference type="SAM" id="MobiDB-lite"/>
    </source>
</evidence>
<dbReference type="PANTHER" id="PTHR30055:SF184">
    <property type="entry name" value="HTH-TYPE TRANSCRIPTIONAL REGULATOR ETHR"/>
    <property type="match status" value="1"/>
</dbReference>
<evidence type="ECO:0000256" key="2">
    <source>
        <dbReference type="PROSITE-ProRule" id="PRU00335"/>
    </source>
</evidence>
<dbReference type="GO" id="GO:0000976">
    <property type="term" value="F:transcription cis-regulatory region binding"/>
    <property type="evidence" value="ECO:0007669"/>
    <property type="project" value="TreeGrafter"/>
</dbReference>
<dbReference type="PANTHER" id="PTHR30055">
    <property type="entry name" value="HTH-TYPE TRANSCRIPTIONAL REGULATOR RUTR"/>
    <property type="match status" value="1"/>
</dbReference>